<dbReference type="EMBL" id="MHDB01000009">
    <property type="protein sequence ID" value="OGY32592.1"/>
    <property type="molecule type" value="Genomic_DNA"/>
</dbReference>
<organism evidence="1 2">
    <name type="scientific">Candidatus Woykebacteria bacterium RIFCSPLOWO2_01_FULL_43_14</name>
    <dbReference type="NCBI Taxonomy" id="1802605"/>
    <lineage>
        <taxon>Bacteria</taxon>
        <taxon>Candidatus Woykeibacteriota</taxon>
    </lineage>
</organism>
<evidence type="ECO:0000313" key="1">
    <source>
        <dbReference type="EMBL" id="OGY32592.1"/>
    </source>
</evidence>
<proteinExistence type="predicted"/>
<accession>A0A1G1WXW0</accession>
<name>A0A1G1WXW0_9BACT</name>
<sequence length="117" mass="13361">MIRIKITKGSWAGREWAVAEGTNPINFLHEILEEGRTWEIDYRYASPDESFQWGRADLVMRMVLALQEGRSVFFLGKEYRGLQTVGLLENAIVTSGRMITLGFDDERGLQILAPARE</sequence>
<reference evidence="1 2" key="1">
    <citation type="journal article" date="2016" name="Nat. Commun.">
        <title>Thousands of microbial genomes shed light on interconnected biogeochemical processes in an aquifer system.</title>
        <authorList>
            <person name="Anantharaman K."/>
            <person name="Brown C.T."/>
            <person name="Hug L.A."/>
            <person name="Sharon I."/>
            <person name="Castelle C.J."/>
            <person name="Probst A.J."/>
            <person name="Thomas B.C."/>
            <person name="Singh A."/>
            <person name="Wilkins M.J."/>
            <person name="Karaoz U."/>
            <person name="Brodie E.L."/>
            <person name="Williams K.H."/>
            <person name="Hubbard S.S."/>
            <person name="Banfield J.F."/>
        </authorList>
    </citation>
    <scope>NUCLEOTIDE SEQUENCE [LARGE SCALE GENOMIC DNA]</scope>
</reference>
<dbReference type="Proteomes" id="UP000177718">
    <property type="component" value="Unassembled WGS sequence"/>
</dbReference>
<dbReference type="AlphaFoldDB" id="A0A1G1WXW0"/>
<comment type="caution">
    <text evidence="1">The sequence shown here is derived from an EMBL/GenBank/DDBJ whole genome shotgun (WGS) entry which is preliminary data.</text>
</comment>
<protein>
    <submittedName>
        <fullName evidence="1">Uncharacterized protein</fullName>
    </submittedName>
</protein>
<evidence type="ECO:0000313" key="2">
    <source>
        <dbReference type="Proteomes" id="UP000177718"/>
    </source>
</evidence>
<gene>
    <name evidence="1" type="ORF">A3A61_03710</name>
</gene>